<feature type="coiled-coil region" evidence="1">
    <location>
        <begin position="195"/>
        <end position="222"/>
    </location>
</feature>
<dbReference type="PATRIC" id="fig|292.27.peg.2243"/>
<dbReference type="AlphaFoldDB" id="A0A0J5XFR6"/>
<dbReference type="PANTHER" id="PTHR13696:SF96">
    <property type="entry name" value="COBQ_COBB_MIND_PARA NUCLEOTIDE BINDING DOMAIN-CONTAINING PROTEIN"/>
    <property type="match status" value="1"/>
</dbReference>
<dbReference type="EMBL" id="LDWR01000002">
    <property type="protein sequence ID" value="KML63516.1"/>
    <property type="molecule type" value="Genomic_DNA"/>
</dbReference>
<dbReference type="Gene3D" id="3.40.50.300">
    <property type="entry name" value="P-loop containing nucleotide triphosphate hydrolases"/>
    <property type="match status" value="1"/>
</dbReference>
<reference evidence="3 4" key="1">
    <citation type="submission" date="2015-05" db="EMBL/GenBank/DDBJ databases">
        <title>Draft genome of Burkholderia cepacia LK29.</title>
        <authorList>
            <person name="Chan X.Y."/>
        </authorList>
    </citation>
    <scope>NUCLEOTIDE SEQUENCE [LARGE SCALE GENOMIC DNA]</scope>
    <source>
        <strain evidence="3 4">LK29</strain>
    </source>
</reference>
<dbReference type="CDD" id="cd02042">
    <property type="entry name" value="ParAB_family"/>
    <property type="match status" value="1"/>
</dbReference>
<organism evidence="3 4">
    <name type="scientific">Burkholderia cepacia</name>
    <name type="common">Pseudomonas cepacia</name>
    <dbReference type="NCBI Taxonomy" id="292"/>
    <lineage>
        <taxon>Bacteria</taxon>
        <taxon>Pseudomonadati</taxon>
        <taxon>Pseudomonadota</taxon>
        <taxon>Betaproteobacteria</taxon>
        <taxon>Burkholderiales</taxon>
        <taxon>Burkholderiaceae</taxon>
        <taxon>Burkholderia</taxon>
        <taxon>Burkholderia cepacia complex</taxon>
    </lineage>
</organism>
<dbReference type="Proteomes" id="UP000036338">
    <property type="component" value="Unassembled WGS sequence"/>
</dbReference>
<gene>
    <name evidence="3" type="ORF">VL15_00690</name>
</gene>
<dbReference type="PANTHER" id="PTHR13696">
    <property type="entry name" value="P-LOOP CONTAINING NUCLEOSIDE TRIPHOSPHATE HYDROLASE"/>
    <property type="match status" value="1"/>
</dbReference>
<proteinExistence type="predicted"/>
<dbReference type="SUPFAM" id="SSF52540">
    <property type="entry name" value="P-loop containing nucleoside triphosphate hydrolases"/>
    <property type="match status" value="1"/>
</dbReference>
<keyword evidence="1" id="KW-0175">Coiled coil</keyword>
<feature type="domain" description="CobQ/CobB/MinD/ParA nucleotide binding" evidence="2">
    <location>
        <begin position="5"/>
        <end position="180"/>
    </location>
</feature>
<dbReference type="InterPro" id="IPR050678">
    <property type="entry name" value="DNA_Partitioning_ATPase"/>
</dbReference>
<name>A0A0J5XFR6_BURCE</name>
<dbReference type="RefSeq" id="WP_048242548.1">
    <property type="nucleotide sequence ID" value="NZ_LDWR01000002.1"/>
</dbReference>
<evidence type="ECO:0000259" key="2">
    <source>
        <dbReference type="Pfam" id="PF01656"/>
    </source>
</evidence>
<dbReference type="Pfam" id="PF01656">
    <property type="entry name" value="CbiA"/>
    <property type="match status" value="1"/>
</dbReference>
<protein>
    <submittedName>
        <fullName evidence="3">Chromosome partitioning protein</fullName>
    </submittedName>
</protein>
<comment type="caution">
    <text evidence="3">The sequence shown here is derived from an EMBL/GenBank/DDBJ whole genome shotgun (WGS) entry which is preliminary data.</text>
</comment>
<dbReference type="InterPro" id="IPR027417">
    <property type="entry name" value="P-loop_NTPase"/>
</dbReference>
<accession>A0A0J5XFR6</accession>
<dbReference type="InterPro" id="IPR002586">
    <property type="entry name" value="CobQ/CobB/MinD/ParA_Nub-bd_dom"/>
</dbReference>
<dbReference type="PIRSF" id="PIRSF009320">
    <property type="entry name" value="Nuc_binding_HP_1000"/>
    <property type="match status" value="1"/>
</dbReference>
<evidence type="ECO:0000256" key="1">
    <source>
        <dbReference type="SAM" id="Coils"/>
    </source>
</evidence>
<evidence type="ECO:0000313" key="4">
    <source>
        <dbReference type="Proteomes" id="UP000036338"/>
    </source>
</evidence>
<sequence>MAFKIAVSNQKGGTGKTTISVNIAAAFEAGGNKVALIDADPQGTSVRWVTSGENTLPMTVLSLAPAGRGIGGEIKKQDANFDVIVVDCPGNLEDPRIASVLEVADFCLVPLSPSPADLYSTVAMIRMIESMRAVRNPSLSSALMLNSVNGKTKMREEILKILMAEEIGEHLLDSQIAQREVYRQTFALGTTIHHHNRYLKGLKEARAEIERLVTEMAQYIASKRATGAAAHG</sequence>
<evidence type="ECO:0000313" key="3">
    <source>
        <dbReference type="EMBL" id="KML63516.1"/>
    </source>
</evidence>